<comment type="caution">
    <text evidence="1">The sequence shown here is derived from an EMBL/GenBank/DDBJ whole genome shotgun (WGS) entry which is preliminary data.</text>
</comment>
<keyword evidence="2" id="KW-1185">Reference proteome</keyword>
<dbReference type="EMBL" id="SPHZ02000007">
    <property type="protein sequence ID" value="KAF0908620.1"/>
    <property type="molecule type" value="Genomic_DNA"/>
</dbReference>
<reference evidence="1 2" key="1">
    <citation type="submission" date="2019-11" db="EMBL/GenBank/DDBJ databases">
        <title>Whole genome sequence of Oryza granulata.</title>
        <authorList>
            <person name="Li W."/>
        </authorList>
    </citation>
    <scope>NUCLEOTIDE SEQUENCE [LARGE SCALE GENOMIC DNA]</scope>
    <source>
        <strain evidence="2">cv. Menghai</strain>
        <tissue evidence="1">Leaf</tissue>
    </source>
</reference>
<dbReference type="Proteomes" id="UP000479710">
    <property type="component" value="Unassembled WGS sequence"/>
</dbReference>
<proteinExistence type="predicted"/>
<organism evidence="1 2">
    <name type="scientific">Oryza meyeriana var. granulata</name>
    <dbReference type="NCBI Taxonomy" id="110450"/>
    <lineage>
        <taxon>Eukaryota</taxon>
        <taxon>Viridiplantae</taxon>
        <taxon>Streptophyta</taxon>
        <taxon>Embryophyta</taxon>
        <taxon>Tracheophyta</taxon>
        <taxon>Spermatophyta</taxon>
        <taxon>Magnoliopsida</taxon>
        <taxon>Liliopsida</taxon>
        <taxon>Poales</taxon>
        <taxon>Poaceae</taxon>
        <taxon>BOP clade</taxon>
        <taxon>Oryzoideae</taxon>
        <taxon>Oryzeae</taxon>
        <taxon>Oryzinae</taxon>
        <taxon>Oryza</taxon>
        <taxon>Oryza meyeriana</taxon>
    </lineage>
</organism>
<evidence type="ECO:0000313" key="1">
    <source>
        <dbReference type="EMBL" id="KAF0908620.1"/>
    </source>
</evidence>
<protein>
    <submittedName>
        <fullName evidence="1">Uncharacterized protein</fullName>
    </submittedName>
</protein>
<dbReference type="OrthoDB" id="693541at2759"/>
<name>A0A6G1D890_9ORYZ</name>
<sequence length="69" mass="7798">MVNCPEGRWNENLIRATFNQEDYAAILRTKTAPSLGEDFIAWHPEKSGRFTVKSAYKLAVELTLNEALA</sequence>
<gene>
    <name evidence="1" type="ORF">E2562_026843</name>
</gene>
<evidence type="ECO:0000313" key="2">
    <source>
        <dbReference type="Proteomes" id="UP000479710"/>
    </source>
</evidence>
<accession>A0A6G1D890</accession>
<dbReference type="AlphaFoldDB" id="A0A6G1D890"/>